<dbReference type="AlphaFoldDB" id="A0A9X2NKV4"/>
<comment type="caution">
    <text evidence="2">The sequence shown here is derived from an EMBL/GenBank/DDBJ whole genome shotgun (WGS) entry which is preliminary data.</text>
</comment>
<feature type="chain" id="PRO_5040972314" description="Secreted protein" evidence="1">
    <location>
        <begin position="20"/>
        <end position="107"/>
    </location>
</feature>
<reference evidence="2" key="1">
    <citation type="submission" date="2022-06" db="EMBL/GenBank/DDBJ databases">
        <title>Amycolatopsis iheyaensis sp. nov., a new species of the genus Amycolatopsis isolated from soil in Iheya island, Japan.</title>
        <authorList>
            <person name="Ngamcharungchit C."/>
            <person name="Kanto H."/>
            <person name="Take A."/>
            <person name="Intra B."/>
            <person name="Matsumoto A."/>
            <person name="Panbangred W."/>
            <person name="Inahashi Y."/>
        </authorList>
    </citation>
    <scope>NUCLEOTIDE SEQUENCE</scope>
    <source>
        <strain evidence="2">OK19-0408</strain>
    </source>
</reference>
<feature type="signal peptide" evidence="1">
    <location>
        <begin position="1"/>
        <end position="19"/>
    </location>
</feature>
<name>A0A9X2NKV4_9PSEU</name>
<evidence type="ECO:0000256" key="1">
    <source>
        <dbReference type="SAM" id="SignalP"/>
    </source>
</evidence>
<dbReference type="EMBL" id="JAMXQV010000023">
    <property type="protein sequence ID" value="MCR6488147.1"/>
    <property type="molecule type" value="Genomic_DNA"/>
</dbReference>
<organism evidence="2 3">
    <name type="scientific">Amycolatopsis iheyensis</name>
    <dbReference type="NCBI Taxonomy" id="2945988"/>
    <lineage>
        <taxon>Bacteria</taxon>
        <taxon>Bacillati</taxon>
        <taxon>Actinomycetota</taxon>
        <taxon>Actinomycetes</taxon>
        <taxon>Pseudonocardiales</taxon>
        <taxon>Pseudonocardiaceae</taxon>
        <taxon>Amycolatopsis</taxon>
    </lineage>
</organism>
<gene>
    <name evidence="2" type="ORF">M8542_35500</name>
</gene>
<evidence type="ECO:0000313" key="3">
    <source>
        <dbReference type="Proteomes" id="UP001144096"/>
    </source>
</evidence>
<protein>
    <recommendedName>
        <fullName evidence="4">Secreted protein</fullName>
    </recommendedName>
</protein>
<keyword evidence="1" id="KW-0732">Signal</keyword>
<sequence>MKRILVPVVTALAAFGLLAAPAAAQPAPSSTVCIPESVRLTGVDGTSICLAVPTPSIDPPFRAVREGNGSQDDWCLFTGPKYSGLVLRLPAFSAANVFATFASGRPC</sequence>
<proteinExistence type="predicted"/>
<dbReference type="RefSeq" id="WP_257924708.1">
    <property type="nucleotide sequence ID" value="NZ_JAMXQV010000023.1"/>
</dbReference>
<evidence type="ECO:0008006" key="4">
    <source>
        <dbReference type="Google" id="ProtNLM"/>
    </source>
</evidence>
<keyword evidence="3" id="KW-1185">Reference proteome</keyword>
<accession>A0A9X2NKV4</accession>
<evidence type="ECO:0000313" key="2">
    <source>
        <dbReference type="EMBL" id="MCR6488147.1"/>
    </source>
</evidence>
<dbReference type="Proteomes" id="UP001144096">
    <property type="component" value="Unassembled WGS sequence"/>
</dbReference>